<accession>A0ABP3U556</accession>
<evidence type="ECO:0000259" key="6">
    <source>
        <dbReference type="PROSITE" id="PS50983"/>
    </source>
</evidence>
<feature type="signal peptide" evidence="5">
    <location>
        <begin position="1"/>
        <end position="23"/>
    </location>
</feature>
<dbReference type="EMBL" id="BAAACF010000001">
    <property type="protein sequence ID" value="GAA0723389.1"/>
    <property type="molecule type" value="Genomic_DNA"/>
</dbReference>
<dbReference type="PANTHER" id="PTHR30532:SF21">
    <property type="entry name" value="SIDEROPHORE-BINDING LIPOPROTEIN YFIY-RELATED"/>
    <property type="match status" value="1"/>
</dbReference>
<comment type="subcellular location">
    <subcellularLocation>
        <location evidence="1">Cell envelope</location>
    </subcellularLocation>
</comment>
<reference evidence="8" key="1">
    <citation type="journal article" date="2019" name="Int. J. Syst. Evol. Microbiol.">
        <title>The Global Catalogue of Microorganisms (GCM) 10K type strain sequencing project: providing services to taxonomists for standard genome sequencing and annotation.</title>
        <authorList>
            <consortium name="The Broad Institute Genomics Platform"/>
            <consortium name="The Broad Institute Genome Sequencing Center for Infectious Disease"/>
            <person name="Wu L."/>
            <person name="Ma J."/>
        </authorList>
    </citation>
    <scope>NUCLEOTIDE SEQUENCE [LARGE SCALE GENOMIC DNA]</scope>
    <source>
        <strain evidence="8">JCM 1405</strain>
    </source>
</reference>
<dbReference type="SUPFAM" id="SSF53807">
    <property type="entry name" value="Helical backbone' metal receptor"/>
    <property type="match status" value="1"/>
</dbReference>
<evidence type="ECO:0000313" key="8">
    <source>
        <dbReference type="Proteomes" id="UP001500339"/>
    </source>
</evidence>
<dbReference type="PROSITE" id="PS50983">
    <property type="entry name" value="FE_B12_PBP"/>
    <property type="match status" value="1"/>
</dbReference>
<dbReference type="InterPro" id="IPR002491">
    <property type="entry name" value="ABC_transptr_periplasmic_BD"/>
</dbReference>
<proteinExistence type="inferred from homology"/>
<dbReference type="Gene3D" id="3.40.50.1980">
    <property type="entry name" value="Nitrogenase molybdenum iron protein domain"/>
    <property type="match status" value="2"/>
</dbReference>
<sequence>MVFKKFIKIIGFCTLAFSLTACGVGKSSNTPQGTNNGETITIEHAMGKTDIKGEPKRVVILTNEGTEALLELGIKPVGAVQSWTGKPWFKHLEKELEGVENVGLESQVNIEAILALKPDLIIGNKMRHEKIYEQLSQMAPTVYSNTLRGEWKNNFEFYAKVLNKEEEGKKIINNFDKRVSELSKLADDKLKTQISLVRFMPGKTRIYLGDTFAGNILKQIGFARPETQRSDEFTLEIGKERLKEADGDVIFYFTYETGDGQGTQREKEWLEEPMFKSLTAYKNNKVYRVDDAIWNTAGGVKAANLMLDDLDNLIKTYKF</sequence>
<comment type="similarity">
    <text evidence="2">Belongs to the bacterial solute-binding protein 8 family.</text>
</comment>
<keyword evidence="8" id="KW-1185">Reference proteome</keyword>
<name>A0ABP3U556_9CLOT</name>
<evidence type="ECO:0000256" key="4">
    <source>
        <dbReference type="ARBA" id="ARBA00022729"/>
    </source>
</evidence>
<dbReference type="PROSITE" id="PS51257">
    <property type="entry name" value="PROKAR_LIPOPROTEIN"/>
    <property type="match status" value="1"/>
</dbReference>
<gene>
    <name evidence="7" type="ORF">GCM10008905_15960</name>
</gene>
<dbReference type="Proteomes" id="UP001500339">
    <property type="component" value="Unassembled WGS sequence"/>
</dbReference>
<comment type="caution">
    <text evidence="7">The sequence shown here is derived from an EMBL/GenBank/DDBJ whole genome shotgun (WGS) entry which is preliminary data.</text>
</comment>
<organism evidence="7 8">
    <name type="scientific">Clostridium malenominatum</name>
    <dbReference type="NCBI Taxonomy" id="1539"/>
    <lineage>
        <taxon>Bacteria</taxon>
        <taxon>Bacillati</taxon>
        <taxon>Bacillota</taxon>
        <taxon>Clostridia</taxon>
        <taxon>Eubacteriales</taxon>
        <taxon>Clostridiaceae</taxon>
        <taxon>Clostridium</taxon>
    </lineage>
</organism>
<keyword evidence="4 5" id="KW-0732">Signal</keyword>
<feature type="chain" id="PRO_5045591381" evidence="5">
    <location>
        <begin position="24"/>
        <end position="319"/>
    </location>
</feature>
<dbReference type="CDD" id="cd01146">
    <property type="entry name" value="FhuD"/>
    <property type="match status" value="1"/>
</dbReference>
<dbReference type="InterPro" id="IPR051313">
    <property type="entry name" value="Bact_iron-sidero_bind"/>
</dbReference>
<evidence type="ECO:0000256" key="5">
    <source>
        <dbReference type="SAM" id="SignalP"/>
    </source>
</evidence>
<keyword evidence="3" id="KW-0813">Transport</keyword>
<protein>
    <submittedName>
        <fullName evidence="7">Iron-siderophore ABC transporter substrate-binding protein</fullName>
    </submittedName>
</protein>
<evidence type="ECO:0000256" key="1">
    <source>
        <dbReference type="ARBA" id="ARBA00004196"/>
    </source>
</evidence>
<dbReference type="Pfam" id="PF01497">
    <property type="entry name" value="Peripla_BP_2"/>
    <property type="match status" value="1"/>
</dbReference>
<feature type="domain" description="Fe/B12 periplasmic-binding" evidence="6">
    <location>
        <begin position="57"/>
        <end position="318"/>
    </location>
</feature>
<evidence type="ECO:0000256" key="3">
    <source>
        <dbReference type="ARBA" id="ARBA00022448"/>
    </source>
</evidence>
<dbReference type="PANTHER" id="PTHR30532">
    <property type="entry name" value="IRON III DICITRATE-BINDING PERIPLASMIC PROTEIN"/>
    <property type="match status" value="1"/>
</dbReference>
<evidence type="ECO:0000256" key="2">
    <source>
        <dbReference type="ARBA" id="ARBA00008814"/>
    </source>
</evidence>
<evidence type="ECO:0000313" key="7">
    <source>
        <dbReference type="EMBL" id="GAA0723389.1"/>
    </source>
</evidence>